<dbReference type="InterPro" id="IPR014004">
    <property type="entry name" value="Transpt-assoc_nodulatn_dom_bac"/>
</dbReference>
<dbReference type="PROSITE" id="PS51464">
    <property type="entry name" value="SIS"/>
    <property type="match status" value="1"/>
</dbReference>
<dbReference type="RefSeq" id="WP_180550604.1">
    <property type="nucleotide sequence ID" value="NZ_JACCKX010000001.1"/>
</dbReference>
<dbReference type="GO" id="GO:1901135">
    <property type="term" value="P:carbohydrate derivative metabolic process"/>
    <property type="evidence" value="ECO:0007669"/>
    <property type="project" value="InterPro"/>
</dbReference>
<dbReference type="Proteomes" id="UP000589716">
    <property type="component" value="Unassembled WGS sequence"/>
</dbReference>
<comment type="caution">
    <text evidence="4">The sequence shown here is derived from an EMBL/GenBank/DDBJ whole genome shotgun (WGS) entry which is preliminary data.</text>
</comment>
<evidence type="ECO:0000256" key="1">
    <source>
        <dbReference type="SAM" id="Phobius"/>
    </source>
</evidence>
<reference evidence="4 5" key="1">
    <citation type="submission" date="2020-07" db="EMBL/GenBank/DDBJ databases">
        <authorList>
            <person name="Maaloum M."/>
        </authorList>
    </citation>
    <scope>NUCLEOTIDE SEQUENCE [LARGE SCALE GENOMIC DNA]</scope>
    <source>
        <strain evidence="4 5">GCS-AN-3</strain>
    </source>
</reference>
<dbReference type="PANTHER" id="PTHR30390:SF6">
    <property type="entry name" value="DNAA INITIATOR-ASSOCIATING PROTEIN DIAA"/>
    <property type="match status" value="1"/>
</dbReference>
<dbReference type="InterPro" id="IPR035461">
    <property type="entry name" value="GmhA/DiaA"/>
</dbReference>
<accession>A0A853IP67</accession>
<dbReference type="PROSITE" id="PS50914">
    <property type="entry name" value="BON"/>
    <property type="match status" value="2"/>
</dbReference>
<feature type="transmembrane region" description="Helical" evidence="1">
    <location>
        <begin position="207"/>
        <end position="238"/>
    </location>
</feature>
<feature type="domain" description="BON" evidence="2">
    <location>
        <begin position="250"/>
        <end position="317"/>
    </location>
</feature>
<dbReference type="InterPro" id="IPR046348">
    <property type="entry name" value="SIS_dom_sf"/>
</dbReference>
<keyword evidence="1" id="KW-0472">Membrane</keyword>
<gene>
    <name evidence="4" type="ORF">H0I39_11745</name>
</gene>
<dbReference type="InterPro" id="IPR001347">
    <property type="entry name" value="SIS_dom"/>
</dbReference>
<feature type="domain" description="SIS" evidence="3">
    <location>
        <begin position="31"/>
        <end position="197"/>
    </location>
</feature>
<evidence type="ECO:0000313" key="5">
    <source>
        <dbReference type="Proteomes" id="UP000589716"/>
    </source>
</evidence>
<proteinExistence type="predicted"/>
<dbReference type="PANTHER" id="PTHR30390">
    <property type="entry name" value="SEDOHEPTULOSE 7-PHOSPHATE ISOMERASE / DNAA INITIATOR-ASSOCIATING FACTOR FOR REPLICATION INITIATION"/>
    <property type="match status" value="1"/>
</dbReference>
<keyword evidence="1" id="KW-0812">Transmembrane</keyword>
<evidence type="ECO:0000259" key="2">
    <source>
        <dbReference type="PROSITE" id="PS50914"/>
    </source>
</evidence>
<protein>
    <submittedName>
        <fullName evidence="4">SIS domain-containing protein</fullName>
    </submittedName>
</protein>
<dbReference type="GO" id="GO:0097367">
    <property type="term" value="F:carbohydrate derivative binding"/>
    <property type="evidence" value="ECO:0007669"/>
    <property type="project" value="InterPro"/>
</dbReference>
<dbReference type="SUPFAM" id="SSF53697">
    <property type="entry name" value="SIS domain"/>
    <property type="match status" value="1"/>
</dbReference>
<name>A0A853IP67_9BURK</name>
<evidence type="ECO:0000259" key="3">
    <source>
        <dbReference type="PROSITE" id="PS51464"/>
    </source>
</evidence>
<feature type="domain" description="BON" evidence="2">
    <location>
        <begin position="326"/>
        <end position="393"/>
    </location>
</feature>
<dbReference type="Gene3D" id="3.40.1520.20">
    <property type="match status" value="1"/>
</dbReference>
<dbReference type="Pfam" id="PF13580">
    <property type="entry name" value="SIS_2"/>
    <property type="match status" value="1"/>
</dbReference>
<organism evidence="4 5">
    <name type="scientific">Ottowia beijingensis</name>
    <dbReference type="NCBI Taxonomy" id="1207057"/>
    <lineage>
        <taxon>Bacteria</taxon>
        <taxon>Pseudomonadati</taxon>
        <taxon>Pseudomonadota</taxon>
        <taxon>Betaproteobacteria</taxon>
        <taxon>Burkholderiales</taxon>
        <taxon>Comamonadaceae</taxon>
        <taxon>Ottowia</taxon>
    </lineage>
</organism>
<dbReference type="Pfam" id="PF04972">
    <property type="entry name" value="BON"/>
    <property type="match status" value="2"/>
</dbReference>
<dbReference type="InterPro" id="IPR050099">
    <property type="entry name" value="SIS_GmhA/DiaA_subfam"/>
</dbReference>
<dbReference type="AlphaFoldDB" id="A0A853IP67"/>
<evidence type="ECO:0000313" key="4">
    <source>
        <dbReference type="EMBL" id="NZA02256.1"/>
    </source>
</evidence>
<sequence length="400" mass="41590">MPEQRVHQQFIDSADLKYQWAQTLARPIDEAAQALLACVTGGGKVLICGNGASGALAQYMAALMVGGLERVRPELPALALGTDAATLTAVARRGEYADAFAAQVRALGSAGDALLVLSSNGQAVNLVRAAQAAHERDMSVIALTGRGGGELGHMLRDTDVHVCVPHERTPRIHEAHQLVLHCLCDGLDLQLLGDEESRMKRLSLRAAACATLVLAAGLAGCVPAALVGGAVGAGALLMTADRRSGETQEADRTIEAAAGDAVVRALPGRGHVNITSYYRKVLITGEVPSAQDSQLVAAQVRAVPGVAGVVNELAVMPESSTLQRSNDGLITSKVRTRLMNQNGVPAGSIRVTTERGTTYLMGRLTATETALATEVARQTDGVQRVVRVIDLIADPAGAAA</sequence>
<keyword evidence="5" id="KW-1185">Reference proteome</keyword>
<dbReference type="Gene3D" id="3.40.50.10490">
    <property type="entry name" value="Glucose-6-phosphate isomerase like protein, domain 1"/>
    <property type="match status" value="1"/>
</dbReference>
<dbReference type="SMART" id="SM00749">
    <property type="entry name" value="BON"/>
    <property type="match status" value="2"/>
</dbReference>
<dbReference type="InterPro" id="IPR007055">
    <property type="entry name" value="BON_dom"/>
</dbReference>
<dbReference type="EMBL" id="JACCKX010000001">
    <property type="protein sequence ID" value="NZA02256.1"/>
    <property type="molecule type" value="Genomic_DNA"/>
</dbReference>
<keyword evidence="1" id="KW-1133">Transmembrane helix</keyword>
<dbReference type="CDD" id="cd05006">
    <property type="entry name" value="SIS_GmhA"/>
    <property type="match status" value="1"/>
</dbReference>